<keyword evidence="2" id="KW-1185">Reference proteome</keyword>
<comment type="caution">
    <text evidence="1">The sequence shown here is derived from an EMBL/GenBank/DDBJ whole genome shotgun (WGS) entry which is preliminary data.</text>
</comment>
<evidence type="ECO:0000313" key="1">
    <source>
        <dbReference type="EMBL" id="PIL46634.1"/>
    </source>
</evidence>
<accession>A0A2G8TKV9</accession>
<evidence type="ECO:0000313" key="2">
    <source>
        <dbReference type="Proteomes" id="UP000230390"/>
    </source>
</evidence>
<sequence length="66" mass="7346">MDKTQSLIDLIEEKITNVDIRMMVLNKIADFNKGAFAKHVSRQISISQQVPAALGALVDEIAVCFR</sequence>
<organism evidence="1 2">
    <name type="scientific">Massilia eurypsychrophila</name>
    <dbReference type="NCBI Taxonomy" id="1485217"/>
    <lineage>
        <taxon>Bacteria</taxon>
        <taxon>Pseudomonadati</taxon>
        <taxon>Pseudomonadota</taxon>
        <taxon>Betaproteobacteria</taxon>
        <taxon>Burkholderiales</taxon>
        <taxon>Oxalobacteraceae</taxon>
        <taxon>Telluria group</taxon>
        <taxon>Massilia</taxon>
    </lineage>
</organism>
<protein>
    <submittedName>
        <fullName evidence="1">Uncharacterized protein</fullName>
    </submittedName>
</protein>
<proteinExistence type="predicted"/>
<name>A0A2G8TKV9_9BURK</name>
<dbReference type="EMBL" id="PDOC01000001">
    <property type="protein sequence ID" value="PIL46634.1"/>
    <property type="molecule type" value="Genomic_DNA"/>
</dbReference>
<gene>
    <name evidence="1" type="ORF">CR105_00270</name>
</gene>
<reference evidence="1 2" key="1">
    <citation type="submission" date="2017-10" db="EMBL/GenBank/DDBJ databases">
        <title>Massilia psychrophilum sp. nov., a novel purple-pigmented bacterium isolated from Tianshan glacier, Xinjiang Municipality, China.</title>
        <authorList>
            <person name="Wang H."/>
        </authorList>
    </citation>
    <scope>NUCLEOTIDE SEQUENCE [LARGE SCALE GENOMIC DNA]</scope>
    <source>
        <strain evidence="1 2">JCM 30074</strain>
    </source>
</reference>
<dbReference type="AlphaFoldDB" id="A0A2G8TKV9"/>
<dbReference type="Proteomes" id="UP000230390">
    <property type="component" value="Unassembled WGS sequence"/>
</dbReference>